<sequence length="285" mass="33859">MTKSTMQNSKFELPAPKVIQKDFNLLQHLRKTFDLPLLDNYPNQPFKQIPLSNGSEEYKMIHKKFLPAEKKYKISQVRKIENTFILLHYHIAKSKFLSQNGALGFKEEFYFHGTAEENLTSICEFNFDRSKIITHKFGKGISFAKNSTFATHYPKNCKKINKVMVLAKMFYGNPLETGSKDTIVPKAPASYTSKNKTGTVLVKYDDASYYPAYVIYYQKKYKMKYVNFVGEDDDDHYDDWVEDYYDDDHYDDWVEDYYDDDHFDDWVEDYYDDYNDDDMYVNNYD</sequence>
<protein>
    <recommendedName>
        <fullName evidence="1">PARP catalytic domain-containing protein</fullName>
    </recommendedName>
</protein>
<accession>A0A9P0DCY0</accession>
<dbReference type="Proteomes" id="UP001152799">
    <property type="component" value="Chromosome 2"/>
</dbReference>
<dbReference type="GO" id="GO:1990404">
    <property type="term" value="F:NAD+-protein mono-ADP-ribosyltransferase activity"/>
    <property type="evidence" value="ECO:0007669"/>
    <property type="project" value="TreeGrafter"/>
</dbReference>
<reference evidence="2" key="1">
    <citation type="submission" date="2022-01" db="EMBL/GenBank/DDBJ databases">
        <authorList>
            <person name="King R."/>
        </authorList>
    </citation>
    <scope>NUCLEOTIDE SEQUENCE</scope>
</reference>
<dbReference type="InterPro" id="IPR051712">
    <property type="entry name" value="ARTD-AVP"/>
</dbReference>
<dbReference type="AlphaFoldDB" id="A0A9P0DCY0"/>
<dbReference type="OrthoDB" id="6133115at2759"/>
<dbReference type="SUPFAM" id="SSF56399">
    <property type="entry name" value="ADP-ribosylation"/>
    <property type="match status" value="1"/>
</dbReference>
<dbReference type="EMBL" id="OU892278">
    <property type="protein sequence ID" value="CAH1126482.1"/>
    <property type="molecule type" value="Genomic_DNA"/>
</dbReference>
<gene>
    <name evidence="2" type="ORF">CEUTPL_LOCUS5332</name>
</gene>
<dbReference type="Pfam" id="PF00644">
    <property type="entry name" value="PARP"/>
    <property type="match status" value="1"/>
</dbReference>
<organism evidence="2 3">
    <name type="scientific">Ceutorhynchus assimilis</name>
    <name type="common">cabbage seed weevil</name>
    <dbReference type="NCBI Taxonomy" id="467358"/>
    <lineage>
        <taxon>Eukaryota</taxon>
        <taxon>Metazoa</taxon>
        <taxon>Ecdysozoa</taxon>
        <taxon>Arthropoda</taxon>
        <taxon>Hexapoda</taxon>
        <taxon>Insecta</taxon>
        <taxon>Pterygota</taxon>
        <taxon>Neoptera</taxon>
        <taxon>Endopterygota</taxon>
        <taxon>Coleoptera</taxon>
        <taxon>Polyphaga</taxon>
        <taxon>Cucujiformia</taxon>
        <taxon>Curculionidae</taxon>
        <taxon>Ceutorhynchinae</taxon>
        <taxon>Ceutorhynchus</taxon>
    </lineage>
</organism>
<dbReference type="Gene3D" id="3.90.228.10">
    <property type="match status" value="1"/>
</dbReference>
<evidence type="ECO:0000259" key="1">
    <source>
        <dbReference type="Pfam" id="PF00644"/>
    </source>
</evidence>
<dbReference type="PANTHER" id="PTHR45740">
    <property type="entry name" value="POLY [ADP-RIBOSE] POLYMERASE"/>
    <property type="match status" value="1"/>
</dbReference>
<evidence type="ECO:0000313" key="2">
    <source>
        <dbReference type="EMBL" id="CAH1126482.1"/>
    </source>
</evidence>
<feature type="domain" description="PARP catalytic" evidence="1">
    <location>
        <begin position="55"/>
        <end position="202"/>
    </location>
</feature>
<keyword evidence="3" id="KW-1185">Reference proteome</keyword>
<dbReference type="GO" id="GO:0003950">
    <property type="term" value="F:NAD+ poly-ADP-ribosyltransferase activity"/>
    <property type="evidence" value="ECO:0007669"/>
    <property type="project" value="InterPro"/>
</dbReference>
<name>A0A9P0DCY0_9CUCU</name>
<dbReference type="PANTHER" id="PTHR45740:SF2">
    <property type="entry name" value="POLY [ADP-RIBOSE] POLYMERASE"/>
    <property type="match status" value="1"/>
</dbReference>
<dbReference type="GO" id="GO:0005634">
    <property type="term" value="C:nucleus"/>
    <property type="evidence" value="ECO:0007669"/>
    <property type="project" value="TreeGrafter"/>
</dbReference>
<proteinExistence type="predicted"/>
<dbReference type="InterPro" id="IPR012317">
    <property type="entry name" value="Poly(ADP-ribose)pol_cat_dom"/>
</dbReference>
<evidence type="ECO:0000313" key="3">
    <source>
        <dbReference type="Proteomes" id="UP001152799"/>
    </source>
</evidence>